<dbReference type="PANTHER" id="PTHR45348">
    <property type="entry name" value="HYPOTHETICAL OXIDOREDUCTASE (EUROFUNG)"/>
    <property type="match status" value="1"/>
</dbReference>
<dbReference type="SUPFAM" id="SSF50129">
    <property type="entry name" value="GroES-like"/>
    <property type="match status" value="1"/>
</dbReference>
<reference evidence="2" key="1">
    <citation type="submission" date="2021-02" db="EMBL/GenBank/DDBJ databases">
        <authorList>
            <person name="Nieuwenhuis M."/>
            <person name="Van De Peppel L.J.J."/>
        </authorList>
    </citation>
    <scope>NUCLEOTIDE SEQUENCE</scope>
    <source>
        <strain evidence="2">D49</strain>
    </source>
</reference>
<comment type="caution">
    <text evidence="2">The sequence shown here is derived from an EMBL/GenBank/DDBJ whole genome shotgun (WGS) entry which is preliminary data.</text>
</comment>
<feature type="non-terminal residue" evidence="2">
    <location>
        <position position="1"/>
    </location>
</feature>
<sequence>MSTIKALITAPGNTAVVTDIPIPEPGVNEIRIKVHSLALNPVDSLYVAHPQAPPGRVVGSDISGTVEKVGKNVSQWKIGD</sequence>
<evidence type="ECO:0000313" key="3">
    <source>
        <dbReference type="Proteomes" id="UP000717328"/>
    </source>
</evidence>
<dbReference type="AlphaFoldDB" id="A0A9P7FPK3"/>
<protein>
    <recommendedName>
        <fullName evidence="1">Alcohol dehydrogenase-like N-terminal domain-containing protein</fullName>
    </recommendedName>
</protein>
<dbReference type="PANTHER" id="PTHR45348:SF7">
    <property type="entry name" value="ZINC BINDING OXIDOREDUCTASE, PUTATIVE-RELATED"/>
    <property type="match status" value="1"/>
</dbReference>
<dbReference type="OrthoDB" id="10257049at2759"/>
<dbReference type="Gene3D" id="3.90.180.10">
    <property type="entry name" value="Medium-chain alcohol dehydrogenases, catalytic domain"/>
    <property type="match status" value="1"/>
</dbReference>
<organism evidence="2 3">
    <name type="scientific">Sphagnurus paluster</name>
    <dbReference type="NCBI Taxonomy" id="117069"/>
    <lineage>
        <taxon>Eukaryota</taxon>
        <taxon>Fungi</taxon>
        <taxon>Dikarya</taxon>
        <taxon>Basidiomycota</taxon>
        <taxon>Agaricomycotina</taxon>
        <taxon>Agaricomycetes</taxon>
        <taxon>Agaricomycetidae</taxon>
        <taxon>Agaricales</taxon>
        <taxon>Tricholomatineae</taxon>
        <taxon>Lyophyllaceae</taxon>
        <taxon>Sphagnurus</taxon>
    </lineage>
</organism>
<dbReference type="InterPro" id="IPR013154">
    <property type="entry name" value="ADH-like_N"/>
</dbReference>
<name>A0A9P7FPK3_9AGAR</name>
<accession>A0A9P7FPK3</accession>
<evidence type="ECO:0000313" key="2">
    <source>
        <dbReference type="EMBL" id="KAG5634624.1"/>
    </source>
</evidence>
<dbReference type="Proteomes" id="UP000717328">
    <property type="component" value="Unassembled WGS sequence"/>
</dbReference>
<dbReference type="EMBL" id="JABCKI010006333">
    <property type="protein sequence ID" value="KAG5634624.1"/>
    <property type="molecule type" value="Genomic_DNA"/>
</dbReference>
<keyword evidence="3" id="KW-1185">Reference proteome</keyword>
<proteinExistence type="predicted"/>
<reference evidence="2" key="2">
    <citation type="submission" date="2021-10" db="EMBL/GenBank/DDBJ databases">
        <title>Phylogenomics reveals ancestral predisposition of the termite-cultivated fungus Termitomyces towards a domesticated lifestyle.</title>
        <authorList>
            <person name="Auxier B."/>
            <person name="Grum-Grzhimaylo A."/>
            <person name="Cardenas M.E."/>
            <person name="Lodge J.D."/>
            <person name="Laessoe T."/>
            <person name="Pedersen O."/>
            <person name="Smith M.E."/>
            <person name="Kuyper T.W."/>
            <person name="Franco-Molano E.A."/>
            <person name="Baroni T.J."/>
            <person name="Aanen D.K."/>
        </authorList>
    </citation>
    <scope>NUCLEOTIDE SEQUENCE</scope>
    <source>
        <strain evidence="2">D49</strain>
    </source>
</reference>
<dbReference type="InterPro" id="IPR047122">
    <property type="entry name" value="Trans-enoyl_RdTase-like"/>
</dbReference>
<feature type="domain" description="Alcohol dehydrogenase-like N-terminal" evidence="1">
    <location>
        <begin position="28"/>
        <end position="80"/>
    </location>
</feature>
<evidence type="ECO:0000259" key="1">
    <source>
        <dbReference type="Pfam" id="PF08240"/>
    </source>
</evidence>
<dbReference type="Pfam" id="PF08240">
    <property type="entry name" value="ADH_N"/>
    <property type="match status" value="1"/>
</dbReference>
<dbReference type="InterPro" id="IPR011032">
    <property type="entry name" value="GroES-like_sf"/>
</dbReference>
<dbReference type="GO" id="GO:0016651">
    <property type="term" value="F:oxidoreductase activity, acting on NAD(P)H"/>
    <property type="evidence" value="ECO:0007669"/>
    <property type="project" value="InterPro"/>
</dbReference>
<gene>
    <name evidence="2" type="ORF">H0H81_001332</name>
</gene>